<keyword evidence="1" id="KW-0812">Transmembrane</keyword>
<dbReference type="EMBL" id="RKHG01000001">
    <property type="protein sequence ID" value="ROR55461.1"/>
    <property type="molecule type" value="Genomic_DNA"/>
</dbReference>
<evidence type="ECO:0000313" key="3">
    <source>
        <dbReference type="Proteomes" id="UP000275749"/>
    </source>
</evidence>
<feature type="transmembrane region" description="Helical" evidence="1">
    <location>
        <begin position="36"/>
        <end position="57"/>
    </location>
</feature>
<dbReference type="Proteomes" id="UP000275749">
    <property type="component" value="Unassembled WGS sequence"/>
</dbReference>
<organism evidence="2 3">
    <name type="scientific">Luteococcus japonicus</name>
    <dbReference type="NCBI Taxonomy" id="33984"/>
    <lineage>
        <taxon>Bacteria</taxon>
        <taxon>Bacillati</taxon>
        <taxon>Actinomycetota</taxon>
        <taxon>Actinomycetes</taxon>
        <taxon>Propionibacteriales</taxon>
        <taxon>Propionibacteriaceae</taxon>
        <taxon>Luteococcus</taxon>
    </lineage>
</organism>
<feature type="transmembrane region" description="Helical" evidence="1">
    <location>
        <begin position="6"/>
        <end position="24"/>
    </location>
</feature>
<feature type="transmembrane region" description="Helical" evidence="1">
    <location>
        <begin position="118"/>
        <end position="138"/>
    </location>
</feature>
<accession>A0A3N1ZX85</accession>
<proteinExistence type="predicted"/>
<dbReference type="AlphaFoldDB" id="A0A3N1ZX85"/>
<keyword evidence="1" id="KW-0472">Membrane</keyword>
<feature type="transmembrane region" description="Helical" evidence="1">
    <location>
        <begin position="63"/>
        <end position="84"/>
    </location>
</feature>
<gene>
    <name evidence="2" type="ORF">EDD41_2735</name>
</gene>
<reference evidence="2 3" key="1">
    <citation type="submission" date="2018-11" db="EMBL/GenBank/DDBJ databases">
        <title>Sequencing the genomes of 1000 actinobacteria strains.</title>
        <authorList>
            <person name="Klenk H.-P."/>
        </authorList>
    </citation>
    <scope>NUCLEOTIDE SEQUENCE [LARGE SCALE GENOMIC DNA]</scope>
    <source>
        <strain evidence="2 3">DSM 10546</strain>
    </source>
</reference>
<dbReference type="RefSeq" id="WP_123576261.1">
    <property type="nucleotide sequence ID" value="NZ_RKHG01000001.1"/>
</dbReference>
<protein>
    <submittedName>
        <fullName evidence="2">Uncharacterized protein</fullName>
    </submittedName>
</protein>
<sequence>MTDAGTTMILVSLAGAGLASRAWLSLDRASDGMRSPLTGLGLLAGLGINAAAWLAFADSQSPLAGMLALTIGYMLASQVGRWLVDAPVVRLAGMPMWAWAVVVLGMLAGVLLDVPVAVGYALGLGVTAVVAVQNMGALRAMERDIASLANPLAAILGISAQTVWELGPRRTADGGLVVRMPAPAIARIPQMDALVAQALPAMEVAHVDSTVLQLAPVSPETLHARQTMTDSGGLVVGIED</sequence>
<name>A0A3N1ZX85_9ACTN</name>
<evidence type="ECO:0000256" key="1">
    <source>
        <dbReference type="SAM" id="Phobius"/>
    </source>
</evidence>
<feature type="transmembrane region" description="Helical" evidence="1">
    <location>
        <begin position="96"/>
        <end position="112"/>
    </location>
</feature>
<comment type="caution">
    <text evidence="2">The sequence shown here is derived from an EMBL/GenBank/DDBJ whole genome shotgun (WGS) entry which is preliminary data.</text>
</comment>
<keyword evidence="1" id="KW-1133">Transmembrane helix</keyword>
<evidence type="ECO:0000313" key="2">
    <source>
        <dbReference type="EMBL" id="ROR55461.1"/>
    </source>
</evidence>